<dbReference type="Pfam" id="PF13185">
    <property type="entry name" value="GAF_2"/>
    <property type="match status" value="1"/>
</dbReference>
<dbReference type="InterPro" id="IPR029787">
    <property type="entry name" value="Nucleotide_cyclase"/>
</dbReference>
<dbReference type="EMBL" id="MKKK01000009">
    <property type="protein sequence ID" value="OEY97450.1"/>
    <property type="molecule type" value="Genomic_DNA"/>
</dbReference>
<dbReference type="NCBIfam" id="TIGR00254">
    <property type="entry name" value="GGDEF"/>
    <property type="match status" value="1"/>
</dbReference>
<dbReference type="SMART" id="SM00267">
    <property type="entry name" value="GGDEF"/>
    <property type="match status" value="1"/>
</dbReference>
<dbReference type="PROSITE" id="PS50887">
    <property type="entry name" value="GGDEF"/>
    <property type="match status" value="1"/>
</dbReference>
<sequence length="331" mass="37915">MARDFYFSQKQLLNVIELQTQIIKLGTDVHAIMKLLVEDIQNLTNATASALTLLEDDYIVCHAVSKNVQSYIGKRFHLNDGLAGYAIKNKKLIYSMDYQGDDRVNINIRKTMSFESIVVLPLFFQEQAVGVYLLFSNQKDAFSKQDLQLLNLLSDTISAALYQSIKLEKQIKLASMDYLTGLNTRAILSEYFEKNNHQHAGLLMIDMNDLKFINDHYGHRAGDLALIEVGKRLKRQIRKDDLIVRLGGDEFAVFLANIHTADAIQLLINRFIQVCSEAFYYKNQAINISISVGYALYPKDGKQLTTLMEVADQHMYNNKRHRKHSKNLIQE</sequence>
<proteinExistence type="predicted"/>
<dbReference type="OrthoDB" id="9812358at2"/>
<reference evidence="2 3" key="1">
    <citation type="submission" date="2016-09" db="EMBL/GenBank/DDBJ databases">
        <authorList>
            <person name="Capua I."/>
            <person name="De Benedictis P."/>
            <person name="Joannis T."/>
            <person name="Lombin L.H."/>
            <person name="Cattoli G."/>
        </authorList>
    </citation>
    <scope>NUCLEOTIDE SEQUENCE [LARGE SCALE GENOMIC DNA]</scope>
    <source>
        <strain evidence="2 3">ANC 4671</strain>
    </source>
</reference>
<dbReference type="SMART" id="SM00065">
    <property type="entry name" value="GAF"/>
    <property type="match status" value="1"/>
</dbReference>
<name>A0A1E7RDG9_9GAMM</name>
<dbReference type="InterPro" id="IPR029016">
    <property type="entry name" value="GAF-like_dom_sf"/>
</dbReference>
<dbReference type="SUPFAM" id="SSF55073">
    <property type="entry name" value="Nucleotide cyclase"/>
    <property type="match status" value="1"/>
</dbReference>
<feature type="domain" description="GGDEF" evidence="1">
    <location>
        <begin position="198"/>
        <end position="331"/>
    </location>
</feature>
<gene>
    <name evidence="2" type="ORF">BJI46_10125</name>
</gene>
<dbReference type="Gene3D" id="3.30.70.270">
    <property type="match status" value="1"/>
</dbReference>
<evidence type="ECO:0000259" key="1">
    <source>
        <dbReference type="PROSITE" id="PS50887"/>
    </source>
</evidence>
<dbReference type="Pfam" id="PF00990">
    <property type="entry name" value="GGDEF"/>
    <property type="match status" value="1"/>
</dbReference>
<dbReference type="RefSeq" id="WP_070069162.1">
    <property type="nucleotide sequence ID" value="NZ_MKKK01000009.1"/>
</dbReference>
<dbReference type="InterPro" id="IPR052163">
    <property type="entry name" value="DGC-Regulatory_Protein"/>
</dbReference>
<keyword evidence="3" id="KW-1185">Reference proteome</keyword>
<organism evidence="2 3">
    <name type="scientific">Acinetobacter qingfengensis</name>
    <dbReference type="NCBI Taxonomy" id="1262585"/>
    <lineage>
        <taxon>Bacteria</taxon>
        <taxon>Pseudomonadati</taxon>
        <taxon>Pseudomonadota</taxon>
        <taxon>Gammaproteobacteria</taxon>
        <taxon>Moraxellales</taxon>
        <taxon>Moraxellaceae</taxon>
        <taxon>Acinetobacter</taxon>
    </lineage>
</organism>
<evidence type="ECO:0000313" key="3">
    <source>
        <dbReference type="Proteomes" id="UP000185895"/>
    </source>
</evidence>
<dbReference type="Proteomes" id="UP000185895">
    <property type="component" value="Unassembled WGS sequence"/>
</dbReference>
<dbReference type="AlphaFoldDB" id="A0A1E7RDG9"/>
<dbReference type="PANTHER" id="PTHR46663">
    <property type="entry name" value="DIGUANYLATE CYCLASE DGCT-RELATED"/>
    <property type="match status" value="1"/>
</dbReference>
<dbReference type="InterPro" id="IPR003018">
    <property type="entry name" value="GAF"/>
</dbReference>
<dbReference type="STRING" id="1262585.BJI46_10125"/>
<dbReference type="InterPro" id="IPR000160">
    <property type="entry name" value="GGDEF_dom"/>
</dbReference>
<protein>
    <recommendedName>
        <fullName evidence="1">GGDEF domain-containing protein</fullName>
    </recommendedName>
</protein>
<dbReference type="PANTHER" id="PTHR46663:SF2">
    <property type="entry name" value="GGDEF DOMAIN-CONTAINING PROTEIN"/>
    <property type="match status" value="1"/>
</dbReference>
<comment type="caution">
    <text evidence="2">The sequence shown here is derived from an EMBL/GenBank/DDBJ whole genome shotgun (WGS) entry which is preliminary data.</text>
</comment>
<dbReference type="SUPFAM" id="SSF55781">
    <property type="entry name" value="GAF domain-like"/>
    <property type="match status" value="1"/>
</dbReference>
<dbReference type="Gene3D" id="3.30.450.40">
    <property type="match status" value="1"/>
</dbReference>
<evidence type="ECO:0000313" key="2">
    <source>
        <dbReference type="EMBL" id="OEY97450.1"/>
    </source>
</evidence>
<dbReference type="InterPro" id="IPR043128">
    <property type="entry name" value="Rev_trsase/Diguanyl_cyclase"/>
</dbReference>
<dbReference type="CDD" id="cd01949">
    <property type="entry name" value="GGDEF"/>
    <property type="match status" value="1"/>
</dbReference>
<accession>A0A1E7RDG9</accession>